<accession>A0A090WTR4</accession>
<dbReference type="EMBL" id="BBNU01000010">
    <property type="protein sequence ID" value="GAL80401.1"/>
    <property type="molecule type" value="Genomic_DNA"/>
</dbReference>
<proteinExistence type="predicted"/>
<gene>
    <name evidence="1" type="ORF">JCM19274_691</name>
</gene>
<evidence type="ECO:0000313" key="1">
    <source>
        <dbReference type="EMBL" id="GAL80401.1"/>
    </source>
</evidence>
<comment type="caution">
    <text evidence="1">The sequence shown here is derived from an EMBL/GenBank/DDBJ whole genome shotgun (WGS) entry which is preliminary data.</text>
</comment>
<dbReference type="Proteomes" id="UP000029643">
    <property type="component" value="Unassembled WGS sequence"/>
</dbReference>
<organism evidence="1 2">
    <name type="scientific">Algibacter lectus</name>
    <dbReference type="NCBI Taxonomy" id="221126"/>
    <lineage>
        <taxon>Bacteria</taxon>
        <taxon>Pseudomonadati</taxon>
        <taxon>Bacteroidota</taxon>
        <taxon>Flavobacteriia</taxon>
        <taxon>Flavobacteriales</taxon>
        <taxon>Flavobacteriaceae</taxon>
        <taxon>Algibacter</taxon>
    </lineage>
</organism>
<evidence type="ECO:0000313" key="2">
    <source>
        <dbReference type="Proteomes" id="UP000029643"/>
    </source>
</evidence>
<protein>
    <submittedName>
        <fullName evidence="1">Uncharacterized protein</fullName>
    </submittedName>
</protein>
<reference evidence="1" key="1">
    <citation type="journal article" date="2014" name="Genome Announc.">
        <title>Draft Genome Sequences of Marine Flavobacterium Algibacter lectus Strains SS8 and NR4.</title>
        <authorList>
            <person name="Takatani N."/>
            <person name="Nakanishi M."/>
            <person name="Meirelles P."/>
            <person name="Mino S."/>
            <person name="Suda W."/>
            <person name="Oshima K."/>
            <person name="Hattori M."/>
            <person name="Ohkuma M."/>
            <person name="Hosokawa M."/>
            <person name="Miyashita K."/>
            <person name="Thompson F.L."/>
            <person name="Niwa A."/>
            <person name="Sawabe T."/>
            <person name="Sawabe T."/>
        </authorList>
    </citation>
    <scope>NUCLEOTIDE SEQUENCE [LARGE SCALE GENOMIC DNA]</scope>
    <source>
        <strain evidence="1">JCM 19274</strain>
    </source>
</reference>
<dbReference type="AlphaFoldDB" id="A0A090WTR4"/>
<name>A0A090WTR4_9FLAO</name>
<sequence>MYLGSNSYKQIRELEKTAEMVMHTLRVETEINSLFSQYAMMQSRIFENKLLNNFDRETLLKNQKDTTLKIFKTFRYFN</sequence>